<dbReference type="AlphaFoldDB" id="A0A286GPL5"/>
<dbReference type="Proteomes" id="UP000219621">
    <property type="component" value="Unassembled WGS sequence"/>
</dbReference>
<feature type="transmembrane region" description="Helical" evidence="1">
    <location>
        <begin position="62"/>
        <end position="85"/>
    </location>
</feature>
<keyword evidence="1" id="KW-1133">Transmembrane helix</keyword>
<name>A0A286GPL5_9PROT</name>
<keyword evidence="1" id="KW-0812">Transmembrane</keyword>
<protein>
    <submittedName>
        <fullName evidence="2">Uncharacterized protein</fullName>
    </submittedName>
</protein>
<organism evidence="2 3">
    <name type="scientific">Caenispirillum bisanense</name>
    <dbReference type="NCBI Taxonomy" id="414052"/>
    <lineage>
        <taxon>Bacteria</taxon>
        <taxon>Pseudomonadati</taxon>
        <taxon>Pseudomonadota</taxon>
        <taxon>Alphaproteobacteria</taxon>
        <taxon>Rhodospirillales</taxon>
        <taxon>Novispirillaceae</taxon>
        <taxon>Caenispirillum</taxon>
    </lineage>
</organism>
<feature type="transmembrane region" description="Helical" evidence="1">
    <location>
        <begin position="25"/>
        <end position="50"/>
    </location>
</feature>
<dbReference type="EMBL" id="OCNJ01000006">
    <property type="protein sequence ID" value="SOD96914.1"/>
    <property type="molecule type" value="Genomic_DNA"/>
</dbReference>
<keyword evidence="3" id="KW-1185">Reference proteome</keyword>
<evidence type="ECO:0000256" key="1">
    <source>
        <dbReference type="SAM" id="Phobius"/>
    </source>
</evidence>
<evidence type="ECO:0000313" key="2">
    <source>
        <dbReference type="EMBL" id="SOD96914.1"/>
    </source>
</evidence>
<proteinExistence type="predicted"/>
<gene>
    <name evidence="2" type="ORF">SAMN05421508_106158</name>
</gene>
<dbReference type="RefSeq" id="WP_217992056.1">
    <property type="nucleotide sequence ID" value="NZ_OCNJ01000006.1"/>
</dbReference>
<evidence type="ECO:0000313" key="3">
    <source>
        <dbReference type="Proteomes" id="UP000219621"/>
    </source>
</evidence>
<accession>A0A286GPL5</accession>
<feature type="transmembrane region" description="Helical" evidence="1">
    <location>
        <begin position="108"/>
        <end position="133"/>
    </location>
</feature>
<keyword evidence="1" id="KW-0472">Membrane</keyword>
<sequence length="138" mass="14677">MADPQRLDLPHDARDPPPRARDSLWILPLAPTVWALHFLASYVTGAVWCAKVAGYGGPLGDARVLVGIYTAVALAIIALVGMAGWRRHSYGDATAPHDFATAADRHRFLGFATVLLAALSFVATLLVALPAVFTGSCR</sequence>
<reference evidence="3" key="1">
    <citation type="submission" date="2017-09" db="EMBL/GenBank/DDBJ databases">
        <authorList>
            <person name="Varghese N."/>
            <person name="Submissions S."/>
        </authorList>
    </citation>
    <scope>NUCLEOTIDE SEQUENCE [LARGE SCALE GENOMIC DNA]</scope>
    <source>
        <strain evidence="3">USBA 140</strain>
    </source>
</reference>